<organism evidence="1 2">
    <name type="scientific">Streptomyces shaanxiensis</name>
    <dbReference type="NCBI Taxonomy" id="653357"/>
    <lineage>
        <taxon>Bacteria</taxon>
        <taxon>Bacillati</taxon>
        <taxon>Actinomycetota</taxon>
        <taxon>Actinomycetes</taxon>
        <taxon>Kitasatosporales</taxon>
        <taxon>Streptomycetaceae</taxon>
        <taxon>Streptomyces</taxon>
    </lineage>
</organism>
<sequence length="57" mass="5732">MGSALAELPAADVAKRLGARVVDPDAVVRSDCGVLAPCAMGTVVNDASVRSAPVRPK</sequence>
<protein>
    <submittedName>
        <fullName evidence="1">Uncharacterized protein</fullName>
    </submittedName>
</protein>
<dbReference type="Proteomes" id="UP001499984">
    <property type="component" value="Unassembled WGS sequence"/>
</dbReference>
<dbReference type="RefSeq" id="WP_345020374.1">
    <property type="nucleotide sequence ID" value="NZ_BAAAZY010000028.1"/>
</dbReference>
<comment type="caution">
    <text evidence="1">The sequence shown here is derived from an EMBL/GenBank/DDBJ whole genome shotgun (WGS) entry which is preliminary data.</text>
</comment>
<dbReference type="SUPFAM" id="SSF51735">
    <property type="entry name" value="NAD(P)-binding Rossmann-fold domains"/>
    <property type="match status" value="1"/>
</dbReference>
<name>A0ABP7W8Z8_9ACTN</name>
<evidence type="ECO:0000313" key="1">
    <source>
        <dbReference type="EMBL" id="GAA4083899.1"/>
    </source>
</evidence>
<gene>
    <name evidence="1" type="ORF">GCM10022233_77180</name>
</gene>
<dbReference type="InterPro" id="IPR036291">
    <property type="entry name" value="NAD(P)-bd_dom_sf"/>
</dbReference>
<reference evidence="2" key="1">
    <citation type="journal article" date="2019" name="Int. J. Syst. Evol. Microbiol.">
        <title>The Global Catalogue of Microorganisms (GCM) 10K type strain sequencing project: providing services to taxonomists for standard genome sequencing and annotation.</title>
        <authorList>
            <consortium name="The Broad Institute Genomics Platform"/>
            <consortium name="The Broad Institute Genome Sequencing Center for Infectious Disease"/>
            <person name="Wu L."/>
            <person name="Ma J."/>
        </authorList>
    </citation>
    <scope>NUCLEOTIDE SEQUENCE [LARGE SCALE GENOMIC DNA]</scope>
    <source>
        <strain evidence="2">JCM 16925</strain>
    </source>
</reference>
<keyword evidence="2" id="KW-1185">Reference proteome</keyword>
<dbReference type="EMBL" id="BAAAZY010000028">
    <property type="protein sequence ID" value="GAA4083899.1"/>
    <property type="molecule type" value="Genomic_DNA"/>
</dbReference>
<accession>A0ABP7W8Z8</accession>
<proteinExistence type="predicted"/>
<evidence type="ECO:0000313" key="2">
    <source>
        <dbReference type="Proteomes" id="UP001499984"/>
    </source>
</evidence>